<name>A0A4R0T128_BIFLL</name>
<protein>
    <submittedName>
        <fullName evidence="1">Uncharacterized protein</fullName>
    </submittedName>
</protein>
<evidence type="ECO:0000313" key="2">
    <source>
        <dbReference type="Proteomes" id="UP000293441"/>
    </source>
</evidence>
<organism evidence="1 2">
    <name type="scientific">Bifidobacterium longum subsp. longum</name>
    <dbReference type="NCBI Taxonomy" id="1679"/>
    <lineage>
        <taxon>Bacteria</taxon>
        <taxon>Bacillati</taxon>
        <taxon>Actinomycetota</taxon>
        <taxon>Actinomycetes</taxon>
        <taxon>Bifidobacteriales</taxon>
        <taxon>Bifidobacteriaceae</taxon>
        <taxon>Bifidobacterium</taxon>
    </lineage>
</organism>
<accession>A0A4R0T128</accession>
<dbReference type="Proteomes" id="UP000293441">
    <property type="component" value="Unassembled WGS sequence"/>
</dbReference>
<gene>
    <name evidence="1" type="ORF">MCC10015_1946</name>
</gene>
<dbReference type="RefSeq" id="WP_065457076.1">
    <property type="nucleotide sequence ID" value="NZ_QCZM01000020.1"/>
</dbReference>
<sequence length="66" mass="7127">MCDRTIRATGLILAFAGLALLLVGAHEGRGEPMLGGMYCFTVGVLLPSTTYREDPDQEDQEEPKGD</sequence>
<dbReference type="AlphaFoldDB" id="A0A4R0T128"/>
<evidence type="ECO:0000313" key="1">
    <source>
        <dbReference type="EMBL" id="TCD95587.1"/>
    </source>
</evidence>
<reference evidence="1 2" key="1">
    <citation type="journal article" date="2018" name="Sci. Rep.">
        <title>Genomic diversity and distribution of Bifidobacterium longum subsp. longum across the human lifespan.</title>
        <authorList>
            <person name="Odamaki T."/>
            <person name="Bottacini F."/>
            <person name="Kato K."/>
            <person name="Mitsuyama E."/>
            <person name="Yoshida K."/>
            <person name="Horigome A."/>
            <person name="Xiao J.Z."/>
            <person name="van Sinderen D."/>
        </authorList>
    </citation>
    <scope>NUCLEOTIDE SEQUENCE [LARGE SCALE GENOMIC DNA]</scope>
    <source>
        <strain evidence="1 2">MCC10015</strain>
    </source>
</reference>
<dbReference type="EMBL" id="SHPX01000047">
    <property type="protein sequence ID" value="TCD95587.1"/>
    <property type="molecule type" value="Genomic_DNA"/>
</dbReference>
<proteinExistence type="predicted"/>
<comment type="caution">
    <text evidence="1">The sequence shown here is derived from an EMBL/GenBank/DDBJ whole genome shotgun (WGS) entry which is preliminary data.</text>
</comment>